<protein>
    <submittedName>
        <fullName evidence="2">Uncharacterized protein</fullName>
    </submittedName>
</protein>
<dbReference type="Proteomes" id="UP000784294">
    <property type="component" value="Unassembled WGS sequence"/>
</dbReference>
<reference evidence="2" key="1">
    <citation type="submission" date="2018-11" db="EMBL/GenBank/DDBJ databases">
        <authorList>
            <consortium name="Pathogen Informatics"/>
        </authorList>
    </citation>
    <scope>NUCLEOTIDE SEQUENCE</scope>
</reference>
<keyword evidence="3" id="KW-1185">Reference proteome</keyword>
<organism evidence="2 3">
    <name type="scientific">Protopolystoma xenopodis</name>
    <dbReference type="NCBI Taxonomy" id="117903"/>
    <lineage>
        <taxon>Eukaryota</taxon>
        <taxon>Metazoa</taxon>
        <taxon>Spiralia</taxon>
        <taxon>Lophotrochozoa</taxon>
        <taxon>Platyhelminthes</taxon>
        <taxon>Monogenea</taxon>
        <taxon>Polyopisthocotylea</taxon>
        <taxon>Polystomatidea</taxon>
        <taxon>Polystomatidae</taxon>
        <taxon>Protopolystoma</taxon>
    </lineage>
</organism>
<evidence type="ECO:0000256" key="1">
    <source>
        <dbReference type="SAM" id="MobiDB-lite"/>
    </source>
</evidence>
<feature type="region of interest" description="Disordered" evidence="1">
    <location>
        <begin position="1"/>
        <end position="24"/>
    </location>
</feature>
<gene>
    <name evidence="2" type="ORF">PXEA_LOCUS26915</name>
</gene>
<dbReference type="EMBL" id="CAAALY010245844">
    <property type="protein sequence ID" value="VEL33475.1"/>
    <property type="molecule type" value="Genomic_DNA"/>
</dbReference>
<accession>A0A3S5ACM0</accession>
<dbReference type="AlphaFoldDB" id="A0A3S5ACM0"/>
<evidence type="ECO:0000313" key="2">
    <source>
        <dbReference type="EMBL" id="VEL33475.1"/>
    </source>
</evidence>
<feature type="compositionally biased region" description="Polar residues" evidence="1">
    <location>
        <begin position="8"/>
        <end position="24"/>
    </location>
</feature>
<sequence>MMMVPINPTATTATSIGSDGQPTTQAWASPVFAARQMPDVSVN</sequence>
<evidence type="ECO:0000313" key="3">
    <source>
        <dbReference type="Proteomes" id="UP000784294"/>
    </source>
</evidence>
<proteinExistence type="predicted"/>
<comment type="caution">
    <text evidence="2">The sequence shown here is derived from an EMBL/GenBank/DDBJ whole genome shotgun (WGS) entry which is preliminary data.</text>
</comment>
<name>A0A3S5ACM0_9PLAT</name>